<evidence type="ECO:0000313" key="2">
    <source>
        <dbReference type="Proteomes" id="UP000352698"/>
    </source>
</evidence>
<gene>
    <name evidence="1" type="ORF">NCTC12204_00767</name>
</gene>
<dbReference type="Proteomes" id="UP000352698">
    <property type="component" value="Unassembled WGS sequence"/>
</dbReference>
<accession>A0A7Z9AUV1</accession>
<protein>
    <submittedName>
        <fullName evidence="1">Uncharacterized protein</fullName>
    </submittedName>
</protein>
<dbReference type="AlphaFoldDB" id="A0A7Z9AUV1"/>
<sequence length="62" mass="7497">MAYTLQQENQILGLIKWRRKVLQEEREALKKSKQLTDSQAKLIEIELEDLRFLEIKNREARL</sequence>
<comment type="caution">
    <text evidence="1">The sequence shown here is derived from an EMBL/GenBank/DDBJ whole genome shotgun (WGS) entry which is preliminary data.</text>
</comment>
<evidence type="ECO:0000313" key="1">
    <source>
        <dbReference type="EMBL" id="VTQ61235.1"/>
    </source>
</evidence>
<reference evidence="1 2" key="1">
    <citation type="submission" date="2019-05" db="EMBL/GenBank/DDBJ databases">
        <authorList>
            <consortium name="Pathogen Informatics"/>
        </authorList>
    </citation>
    <scope>NUCLEOTIDE SEQUENCE [LARGE SCALE GENOMIC DNA]</scope>
    <source>
        <strain evidence="1 2">NCTC12204</strain>
    </source>
</reference>
<proteinExistence type="predicted"/>
<organism evidence="1 2">
    <name type="scientific">Enterococcus hirae</name>
    <dbReference type="NCBI Taxonomy" id="1354"/>
    <lineage>
        <taxon>Bacteria</taxon>
        <taxon>Bacillati</taxon>
        <taxon>Bacillota</taxon>
        <taxon>Bacilli</taxon>
        <taxon>Lactobacillales</taxon>
        <taxon>Enterococcaceae</taxon>
        <taxon>Enterococcus</taxon>
    </lineage>
</organism>
<dbReference type="RefSeq" id="WP_010738247.1">
    <property type="nucleotide sequence ID" value="NZ_CABEEP010000001.1"/>
</dbReference>
<dbReference type="EMBL" id="CABEEP010000001">
    <property type="protein sequence ID" value="VTQ61235.1"/>
    <property type="molecule type" value="Genomic_DNA"/>
</dbReference>
<name>A0A7Z9AUV1_ENTHR</name>